<proteinExistence type="predicted"/>
<evidence type="ECO:0000256" key="1">
    <source>
        <dbReference type="SAM" id="Phobius"/>
    </source>
</evidence>
<evidence type="ECO:0008006" key="4">
    <source>
        <dbReference type="Google" id="ProtNLM"/>
    </source>
</evidence>
<feature type="transmembrane region" description="Helical" evidence="1">
    <location>
        <begin position="78"/>
        <end position="96"/>
    </location>
</feature>
<geneLocation type="plasmid" evidence="2 3">
    <name>pBPHYT01</name>
</geneLocation>
<accession>B2TGX5</accession>
<dbReference type="AlphaFoldDB" id="B2TGX5"/>
<keyword evidence="1" id="KW-1133">Transmembrane helix</keyword>
<dbReference type="Proteomes" id="UP000001739">
    <property type="component" value="Plasmid pBPHYT01"/>
</dbReference>
<dbReference type="HOGENOM" id="CLU_1202993_0_0_4"/>
<reference evidence="2 3" key="1">
    <citation type="journal article" date="2011" name="J. Bacteriol.">
        <title>Complete genome sequence of the plant growth-promoting endophyte Burkholderia phytofirmans strain PsJN.</title>
        <authorList>
            <person name="Weilharter A."/>
            <person name="Mitter B."/>
            <person name="Shin M.V."/>
            <person name="Chain P.S."/>
            <person name="Nowak J."/>
            <person name="Sessitsch A."/>
        </authorList>
    </citation>
    <scope>NUCLEOTIDE SEQUENCE [LARGE SCALE GENOMIC DNA]</scope>
    <source>
        <strain evidence="3">DSM 17436 / LMG 22146 / PsJN</strain>
        <plasmid evidence="2 3">pBPHYT01</plasmid>
    </source>
</reference>
<dbReference type="KEGG" id="bpy:Bphyt_7406"/>
<keyword evidence="2" id="KW-0614">Plasmid</keyword>
<protein>
    <recommendedName>
        <fullName evidence="4">Transmembrane protein</fullName>
    </recommendedName>
</protein>
<name>B2TGX5_PARPJ</name>
<organism evidence="2 3">
    <name type="scientific">Paraburkholderia phytofirmans (strain DSM 17436 / LMG 22146 / PsJN)</name>
    <name type="common">Burkholderia phytofirmans</name>
    <dbReference type="NCBI Taxonomy" id="398527"/>
    <lineage>
        <taxon>Bacteria</taxon>
        <taxon>Pseudomonadati</taxon>
        <taxon>Pseudomonadota</taxon>
        <taxon>Betaproteobacteria</taxon>
        <taxon>Burkholderiales</taxon>
        <taxon>Burkholderiaceae</taxon>
        <taxon>Paraburkholderia</taxon>
    </lineage>
</organism>
<feature type="transmembrane region" description="Helical" evidence="1">
    <location>
        <begin position="26"/>
        <end position="52"/>
    </location>
</feature>
<gene>
    <name evidence="2" type="ordered locus">Bphyt_7406</name>
</gene>
<evidence type="ECO:0000313" key="3">
    <source>
        <dbReference type="Proteomes" id="UP000001739"/>
    </source>
</evidence>
<dbReference type="EMBL" id="CP001054">
    <property type="protein sequence ID" value="ACD21691.1"/>
    <property type="molecule type" value="Genomic_DNA"/>
</dbReference>
<evidence type="ECO:0000313" key="2">
    <source>
        <dbReference type="EMBL" id="ACD21691.1"/>
    </source>
</evidence>
<keyword evidence="1" id="KW-0472">Membrane</keyword>
<keyword evidence="1" id="KW-0812">Transmembrane</keyword>
<sequence length="230" mass="24800">MNGSVLKGVPRTPDERWAKAARFVTWAFSTAVWAYLMPFFAVGLVIALAHLLGAGTREWVTLLAVNDPRQWTSGAQNWHWFCVVVWVGTVGVRIVMSGPYSRLMNRLSALIDRKCAELGLLVRTSRPAMALRRLDAKRLNAVVGVIVGAMVFSLAGFLMLSHGKMQARPPAQLPPLATVKVPKLEPVAAAAVALPDGSIVSGHVDVQRDASGNYVLSFKDAGAATKSEGR</sequence>
<feature type="transmembrane region" description="Helical" evidence="1">
    <location>
        <begin position="139"/>
        <end position="160"/>
    </location>
</feature>